<gene>
    <name evidence="1" type="ORF">CROQUDRAFT_96913</name>
</gene>
<dbReference type="AlphaFoldDB" id="A0A9P6T9U5"/>
<name>A0A9P6T9U5_9BASI</name>
<sequence length="152" mass="16769">MAVSGHRQDTLHSMSGQSSVNPRIAFPLQLTLLMMALSGLMECFNSAVEKFTLASKSVALFSPLHTLWSKFLQNLQYVSGECTSNLALANTCNSLECSNFCRISKVDVFLPMFTIGELPKTLDIQETKVTKTHSRPFLVGSACKYEIQIAQS</sequence>
<dbReference type="EMBL" id="MU167333">
    <property type="protein sequence ID" value="KAG0142928.1"/>
    <property type="molecule type" value="Genomic_DNA"/>
</dbReference>
<accession>A0A9P6T9U5</accession>
<evidence type="ECO:0000313" key="2">
    <source>
        <dbReference type="Proteomes" id="UP000886653"/>
    </source>
</evidence>
<keyword evidence="2" id="KW-1185">Reference proteome</keyword>
<reference evidence="1" key="1">
    <citation type="submission" date="2013-11" db="EMBL/GenBank/DDBJ databases">
        <title>Genome sequence of the fusiform rust pathogen reveals effectors for host alternation and coevolution with pine.</title>
        <authorList>
            <consortium name="DOE Joint Genome Institute"/>
            <person name="Smith K."/>
            <person name="Pendleton A."/>
            <person name="Kubisiak T."/>
            <person name="Anderson C."/>
            <person name="Salamov A."/>
            <person name="Aerts A."/>
            <person name="Riley R."/>
            <person name="Clum A."/>
            <person name="Lindquist E."/>
            <person name="Ence D."/>
            <person name="Campbell M."/>
            <person name="Kronenberg Z."/>
            <person name="Feau N."/>
            <person name="Dhillon B."/>
            <person name="Hamelin R."/>
            <person name="Burleigh J."/>
            <person name="Smith J."/>
            <person name="Yandell M."/>
            <person name="Nelson C."/>
            <person name="Grigoriev I."/>
            <person name="Davis J."/>
        </authorList>
    </citation>
    <scope>NUCLEOTIDE SEQUENCE</scope>
    <source>
        <strain evidence="1">G11</strain>
    </source>
</reference>
<protein>
    <submittedName>
        <fullName evidence="1">Uncharacterized protein</fullName>
    </submittedName>
</protein>
<comment type="caution">
    <text evidence="1">The sequence shown here is derived from an EMBL/GenBank/DDBJ whole genome shotgun (WGS) entry which is preliminary data.</text>
</comment>
<dbReference type="Proteomes" id="UP000886653">
    <property type="component" value="Unassembled WGS sequence"/>
</dbReference>
<proteinExistence type="predicted"/>
<evidence type="ECO:0000313" key="1">
    <source>
        <dbReference type="EMBL" id="KAG0142928.1"/>
    </source>
</evidence>
<organism evidence="1 2">
    <name type="scientific">Cronartium quercuum f. sp. fusiforme G11</name>
    <dbReference type="NCBI Taxonomy" id="708437"/>
    <lineage>
        <taxon>Eukaryota</taxon>
        <taxon>Fungi</taxon>
        <taxon>Dikarya</taxon>
        <taxon>Basidiomycota</taxon>
        <taxon>Pucciniomycotina</taxon>
        <taxon>Pucciniomycetes</taxon>
        <taxon>Pucciniales</taxon>
        <taxon>Coleosporiaceae</taxon>
        <taxon>Cronartium</taxon>
    </lineage>
</organism>